<comment type="caution">
    <text evidence="2">The sequence shown here is derived from an EMBL/GenBank/DDBJ whole genome shotgun (WGS) entry which is preliminary data.</text>
</comment>
<dbReference type="InterPro" id="IPR029063">
    <property type="entry name" value="SAM-dependent_MTases_sf"/>
</dbReference>
<evidence type="ECO:0000313" key="2">
    <source>
        <dbReference type="EMBL" id="MFC3760872.1"/>
    </source>
</evidence>
<keyword evidence="3" id="KW-1185">Reference proteome</keyword>
<evidence type="ECO:0000313" key="3">
    <source>
        <dbReference type="Proteomes" id="UP001595699"/>
    </source>
</evidence>
<dbReference type="RefSeq" id="WP_239553788.1">
    <property type="nucleotide sequence ID" value="NZ_JAFBCM010000001.1"/>
</dbReference>
<dbReference type="InterPro" id="IPR025714">
    <property type="entry name" value="Methyltranfer_dom"/>
</dbReference>
<organism evidence="2 3">
    <name type="scientific">Tenggerimyces flavus</name>
    <dbReference type="NCBI Taxonomy" id="1708749"/>
    <lineage>
        <taxon>Bacteria</taxon>
        <taxon>Bacillati</taxon>
        <taxon>Actinomycetota</taxon>
        <taxon>Actinomycetes</taxon>
        <taxon>Propionibacteriales</taxon>
        <taxon>Nocardioidaceae</taxon>
        <taxon>Tenggerimyces</taxon>
    </lineage>
</organism>
<dbReference type="Proteomes" id="UP001595699">
    <property type="component" value="Unassembled WGS sequence"/>
</dbReference>
<reference evidence="3" key="1">
    <citation type="journal article" date="2019" name="Int. J. Syst. Evol. Microbiol.">
        <title>The Global Catalogue of Microorganisms (GCM) 10K type strain sequencing project: providing services to taxonomists for standard genome sequencing and annotation.</title>
        <authorList>
            <consortium name="The Broad Institute Genomics Platform"/>
            <consortium name="The Broad Institute Genome Sequencing Center for Infectious Disease"/>
            <person name="Wu L."/>
            <person name="Ma J."/>
        </authorList>
    </citation>
    <scope>NUCLEOTIDE SEQUENCE [LARGE SCALE GENOMIC DNA]</scope>
    <source>
        <strain evidence="3">CGMCC 4.7241</strain>
    </source>
</reference>
<feature type="domain" description="Methyltransferase" evidence="1">
    <location>
        <begin position="156"/>
        <end position="301"/>
    </location>
</feature>
<name>A0ABV7Y8G3_9ACTN</name>
<keyword evidence="2" id="KW-0489">Methyltransferase</keyword>
<dbReference type="SUPFAM" id="SSF53335">
    <property type="entry name" value="S-adenosyl-L-methionine-dependent methyltransferases"/>
    <property type="match status" value="1"/>
</dbReference>
<accession>A0ABV7Y8G3</accession>
<keyword evidence="2" id="KW-0808">Transferase</keyword>
<gene>
    <name evidence="2" type="ORF">ACFOUW_08475</name>
</gene>
<sequence length="405" mass="45235">MPEALAPALDRIKSLVLDDERLVRAVAAGRRKGEQPSWRRAELRYVELKSGRHLQLTTYDQTQAFATNVATGDQEQAVDALLSEPFGNWHVETTEQTVQLRVTKKGEAQVHTAAAQSTATREHDRQKDRVIQPTEPFLHAIGITDAQGRVKPTRQDKYRQVEEFVRNLDQALEDARATGQLRTPSDDEPWRVVDLGCGNAYLTFAAYSHLSKRYPIELIGIDVKEQARERNTKLAADLGWSGAMRFEQGEIATAELDERPDIVLALHACDTATDDALARAVRWQAALVLAAPCCHHDLQRQLKQGEPPAPYALVARNPILRERLADMLTDALRAAVLRLLGYRVDVVEFVDSAHTPRNLLLRAVRTNADPAPETVRDYGELTAAWGVRPALARLLEPELGKVLRP</sequence>
<dbReference type="Pfam" id="PF13679">
    <property type="entry name" value="Methyltransf_32"/>
    <property type="match status" value="1"/>
</dbReference>
<dbReference type="CDD" id="cd02440">
    <property type="entry name" value="AdoMet_MTases"/>
    <property type="match status" value="1"/>
</dbReference>
<dbReference type="PANTHER" id="PTHR13369">
    <property type="match status" value="1"/>
</dbReference>
<protein>
    <submittedName>
        <fullName evidence="2">Class I SAM-dependent methyltransferase</fullName>
    </submittedName>
</protein>
<dbReference type="EMBL" id="JBHRZH010000006">
    <property type="protein sequence ID" value="MFC3760872.1"/>
    <property type="molecule type" value="Genomic_DNA"/>
</dbReference>
<dbReference type="Gene3D" id="3.40.50.150">
    <property type="entry name" value="Vaccinia Virus protein VP39"/>
    <property type="match status" value="1"/>
</dbReference>
<dbReference type="PANTHER" id="PTHR13369:SF3">
    <property type="entry name" value="METHYLTRANSFERASE DOMAIN-CONTAINING PROTEIN"/>
    <property type="match status" value="1"/>
</dbReference>
<evidence type="ECO:0000259" key="1">
    <source>
        <dbReference type="Pfam" id="PF13679"/>
    </source>
</evidence>
<dbReference type="GO" id="GO:0008168">
    <property type="term" value="F:methyltransferase activity"/>
    <property type="evidence" value="ECO:0007669"/>
    <property type="project" value="UniProtKB-KW"/>
</dbReference>
<proteinExistence type="predicted"/>
<dbReference type="GO" id="GO:0032259">
    <property type="term" value="P:methylation"/>
    <property type="evidence" value="ECO:0007669"/>
    <property type="project" value="UniProtKB-KW"/>
</dbReference>